<evidence type="ECO:0000256" key="5">
    <source>
        <dbReference type="PROSITE-ProRule" id="PRU00192"/>
    </source>
</evidence>
<dbReference type="Gene3D" id="2.30.30.40">
    <property type="entry name" value="SH3 Domains"/>
    <property type="match status" value="3"/>
</dbReference>
<dbReference type="PRINTS" id="PR01887">
    <property type="entry name" value="SPECTRNALPHA"/>
</dbReference>
<evidence type="ECO:0000256" key="7">
    <source>
        <dbReference type="SAM" id="MobiDB-lite"/>
    </source>
</evidence>
<dbReference type="PANTHER" id="PTHR14167">
    <property type="entry name" value="SH3 DOMAIN-CONTAINING"/>
    <property type="match status" value="1"/>
</dbReference>
<comment type="subcellular location">
    <subcellularLocation>
        <location evidence="1">Membrane</location>
        <topology evidence="1">Peripheral membrane protein</topology>
    </subcellularLocation>
</comment>
<dbReference type="InterPro" id="IPR001452">
    <property type="entry name" value="SH3_domain"/>
</dbReference>
<proteinExistence type="predicted"/>
<evidence type="ECO:0000256" key="4">
    <source>
        <dbReference type="ARBA" id="ARBA00023136"/>
    </source>
</evidence>
<dbReference type="Pfam" id="PF14604">
    <property type="entry name" value="SH3_9"/>
    <property type="match status" value="2"/>
</dbReference>
<feature type="domain" description="SH3" evidence="8">
    <location>
        <begin position="215"/>
        <end position="276"/>
    </location>
</feature>
<dbReference type="CDD" id="cd11874">
    <property type="entry name" value="SH3_CD2AP-like_2"/>
    <property type="match status" value="1"/>
</dbReference>
<dbReference type="PRINTS" id="PR00452">
    <property type="entry name" value="SH3DOMAIN"/>
</dbReference>
<feature type="domain" description="SH3" evidence="8">
    <location>
        <begin position="118"/>
        <end position="177"/>
    </location>
</feature>
<dbReference type="PROSITE" id="PS50002">
    <property type="entry name" value="SH3"/>
    <property type="match status" value="3"/>
</dbReference>
<feature type="region of interest" description="Disordered" evidence="7">
    <location>
        <begin position="1"/>
        <end position="25"/>
    </location>
</feature>
<evidence type="ECO:0000259" key="8">
    <source>
        <dbReference type="PROSITE" id="PS50002"/>
    </source>
</evidence>
<evidence type="ECO:0000256" key="2">
    <source>
        <dbReference type="ARBA" id="ARBA00022443"/>
    </source>
</evidence>
<evidence type="ECO:0000256" key="1">
    <source>
        <dbReference type="ARBA" id="ARBA00004170"/>
    </source>
</evidence>
<evidence type="ECO:0000256" key="6">
    <source>
        <dbReference type="SAM" id="Coils"/>
    </source>
</evidence>
<gene>
    <name evidence="9" type="primary">CD2AP</name>
    <name evidence="9" type="ORF">N1851_009903</name>
</gene>
<organism evidence="9 10">
    <name type="scientific">Merluccius polli</name>
    <name type="common">Benguela hake</name>
    <name type="synonym">Merluccius cadenati</name>
    <dbReference type="NCBI Taxonomy" id="89951"/>
    <lineage>
        <taxon>Eukaryota</taxon>
        <taxon>Metazoa</taxon>
        <taxon>Chordata</taxon>
        <taxon>Craniata</taxon>
        <taxon>Vertebrata</taxon>
        <taxon>Euteleostomi</taxon>
        <taxon>Actinopterygii</taxon>
        <taxon>Neopterygii</taxon>
        <taxon>Teleostei</taxon>
        <taxon>Neoteleostei</taxon>
        <taxon>Acanthomorphata</taxon>
        <taxon>Zeiogadaria</taxon>
        <taxon>Gadariae</taxon>
        <taxon>Gadiformes</taxon>
        <taxon>Gadoidei</taxon>
        <taxon>Merlucciidae</taxon>
        <taxon>Merluccius</taxon>
    </lineage>
</organism>
<name>A0AA47N0A1_MERPO</name>
<feature type="coiled-coil region" evidence="6">
    <location>
        <begin position="416"/>
        <end position="454"/>
    </location>
</feature>
<protein>
    <submittedName>
        <fullName evidence="9">CD2-associated protein</fullName>
    </submittedName>
</protein>
<evidence type="ECO:0000313" key="9">
    <source>
        <dbReference type="EMBL" id="KAK0149370.1"/>
    </source>
</evidence>
<dbReference type="EMBL" id="JAOPHQ010001772">
    <property type="protein sequence ID" value="KAK0149370.1"/>
    <property type="molecule type" value="Genomic_DNA"/>
</dbReference>
<dbReference type="SMART" id="SM00326">
    <property type="entry name" value="SH3"/>
    <property type="match status" value="3"/>
</dbReference>
<dbReference type="InterPro" id="IPR036028">
    <property type="entry name" value="SH3-like_dom_sf"/>
</dbReference>
<accession>A0AA47N0A1</accession>
<dbReference type="Pfam" id="PF07653">
    <property type="entry name" value="SH3_2"/>
    <property type="match status" value="1"/>
</dbReference>
<keyword evidence="3 6" id="KW-0175">Coiled coil</keyword>
<dbReference type="InterPro" id="IPR035468">
    <property type="entry name" value="SH3D21_SH3"/>
</dbReference>
<keyword evidence="2 5" id="KW-0728">SH3 domain</keyword>
<dbReference type="CDD" id="cd12142">
    <property type="entry name" value="SH3_D21-like"/>
    <property type="match status" value="1"/>
</dbReference>
<comment type="caution">
    <text evidence="9">The sequence shown here is derived from an EMBL/GenBank/DDBJ whole genome shotgun (WGS) entry which is preliminary data.</text>
</comment>
<keyword evidence="4" id="KW-0472">Membrane</keyword>
<dbReference type="SUPFAM" id="SSF50044">
    <property type="entry name" value="SH3-domain"/>
    <property type="match status" value="3"/>
</dbReference>
<dbReference type="Proteomes" id="UP001174136">
    <property type="component" value="Unassembled WGS sequence"/>
</dbReference>
<reference evidence="9" key="1">
    <citation type="journal article" date="2023" name="Front. Mar. Sci.">
        <title>A new Merluccius polli reference genome to investigate the effects of global change in West African waters.</title>
        <authorList>
            <person name="Mateo J.L."/>
            <person name="Blanco-Fernandez C."/>
            <person name="Garcia-Vazquez E."/>
            <person name="Machado-Schiaffino G."/>
        </authorList>
    </citation>
    <scope>NUCLEOTIDE SEQUENCE</scope>
    <source>
        <strain evidence="9">C29</strain>
        <tissue evidence="9">Fin</tissue>
    </source>
</reference>
<dbReference type="InterPro" id="IPR050384">
    <property type="entry name" value="Endophilin_SH3RF"/>
</dbReference>
<sequence length="478" mass="54069">MGESDRPTYSLPPRRAGALRSRGGECSAPRRFPVAELRVQQHKVLVLVDFEGTLGDEMTVRMGDLVKKVTKAQEEGWLEGELGGRRGIFPATFAKEVPVNLSGDHKREPTLRKSKMIKQQRKCEVAFAYTPLNEDELQLAVGETIVILREIEDGWWLGMKDGKIGAFPSNFAKEIFVSPKDAKSNEGKTRPKLSDVFAKENKLPQKASVRRKKKADTEFCLVMFDYHPKTEDELELKKGQIISVINKETEDEGWWEGELNGRQGFFPDNFVMVMPQQDTQQQSVQHQRWTELFLPRPKKPELKDLRSNPPVRMKLPSLPRPSPPPVKEKPGKVSHSKSNGDILPAVPKCPEESEVDQFDAIASTPEKLSHPTAGRAKPPGRRPPSGLVSPGPVTETVAPLPKPDPVVKNTPREPSLEDLQADIRELRMALELLKTRQEQDIREVKEELIQERHKRMMLQVSLPSIIYTKYTIQTLLKV</sequence>
<feature type="region of interest" description="Disordered" evidence="7">
    <location>
        <begin position="294"/>
        <end position="414"/>
    </location>
</feature>
<evidence type="ECO:0000256" key="3">
    <source>
        <dbReference type="ARBA" id="ARBA00023054"/>
    </source>
</evidence>
<dbReference type="PANTHER" id="PTHR14167:SF81">
    <property type="entry name" value="ENDOPHILIN-A"/>
    <property type="match status" value="1"/>
</dbReference>
<feature type="domain" description="SH3" evidence="8">
    <location>
        <begin position="39"/>
        <end position="99"/>
    </location>
</feature>
<evidence type="ECO:0000313" key="10">
    <source>
        <dbReference type="Proteomes" id="UP001174136"/>
    </source>
</evidence>
<dbReference type="AlphaFoldDB" id="A0AA47N0A1"/>
<keyword evidence="10" id="KW-1185">Reference proteome</keyword>